<dbReference type="SUPFAM" id="SSF57667">
    <property type="entry name" value="beta-beta-alpha zinc fingers"/>
    <property type="match status" value="1"/>
</dbReference>
<keyword evidence="7" id="KW-0408">Iron</keyword>
<keyword evidence="5" id="KW-0862">Zinc</keyword>
<feature type="domain" description="C2H2-type" evidence="12">
    <location>
        <begin position="696"/>
        <end position="723"/>
    </location>
</feature>
<dbReference type="PRINTS" id="PR00463">
    <property type="entry name" value="EP450I"/>
</dbReference>
<dbReference type="InterPro" id="IPR050364">
    <property type="entry name" value="Cytochrome_P450_fung"/>
</dbReference>
<comment type="caution">
    <text evidence="13">The sequence shown here is derived from an EMBL/GenBank/DDBJ whole genome shotgun (WGS) entry which is preliminary data.</text>
</comment>
<evidence type="ECO:0000313" key="14">
    <source>
        <dbReference type="Proteomes" id="UP000544331"/>
    </source>
</evidence>
<keyword evidence="14" id="KW-1185">Reference proteome</keyword>
<name>A0A8H5YTT1_9HYPO</name>
<dbReference type="GO" id="GO:0016705">
    <property type="term" value="F:oxidoreductase activity, acting on paired donors, with incorporation or reduction of molecular oxygen"/>
    <property type="evidence" value="ECO:0007669"/>
    <property type="project" value="InterPro"/>
</dbReference>
<comment type="similarity">
    <text evidence="1">Belongs to the cytochrome P450 family.</text>
</comment>
<keyword evidence="11" id="KW-1133">Transmembrane helix</keyword>
<dbReference type="OrthoDB" id="10018191at2759"/>
<dbReference type="SUPFAM" id="SSF48264">
    <property type="entry name" value="Cytochrome P450"/>
    <property type="match status" value="1"/>
</dbReference>
<dbReference type="Proteomes" id="UP000544331">
    <property type="component" value="Unassembled WGS sequence"/>
</dbReference>
<keyword evidence="8" id="KW-0503">Monooxygenase</keyword>
<evidence type="ECO:0000256" key="11">
    <source>
        <dbReference type="SAM" id="Phobius"/>
    </source>
</evidence>
<dbReference type="InterPro" id="IPR036236">
    <property type="entry name" value="Znf_C2H2_sf"/>
</dbReference>
<dbReference type="PROSITE" id="PS00028">
    <property type="entry name" value="ZINC_FINGER_C2H2_1"/>
    <property type="match status" value="2"/>
</dbReference>
<evidence type="ECO:0000256" key="3">
    <source>
        <dbReference type="ARBA" id="ARBA00022737"/>
    </source>
</evidence>
<evidence type="ECO:0000313" key="13">
    <source>
        <dbReference type="EMBL" id="KAF5718718.1"/>
    </source>
</evidence>
<evidence type="ECO:0000256" key="7">
    <source>
        <dbReference type="ARBA" id="ARBA00023004"/>
    </source>
</evidence>
<dbReference type="PANTHER" id="PTHR46300">
    <property type="entry name" value="P450, PUTATIVE (EUROFUNG)-RELATED-RELATED"/>
    <property type="match status" value="1"/>
</dbReference>
<dbReference type="EMBL" id="JAAOAN010000161">
    <property type="protein sequence ID" value="KAF5718718.1"/>
    <property type="molecule type" value="Genomic_DNA"/>
</dbReference>
<protein>
    <submittedName>
        <fullName evidence="13">Oxidoreductase</fullName>
    </submittedName>
</protein>
<keyword evidence="6" id="KW-0560">Oxidoreductase</keyword>
<dbReference type="Gene3D" id="1.10.630.10">
    <property type="entry name" value="Cytochrome P450"/>
    <property type="match status" value="1"/>
</dbReference>
<dbReference type="PANTHER" id="PTHR46300:SF2">
    <property type="entry name" value="CYTOCHROME P450 MONOOXYGENASE ALNH-RELATED"/>
    <property type="match status" value="1"/>
</dbReference>
<dbReference type="Gene3D" id="3.30.160.60">
    <property type="entry name" value="Classic Zinc Finger"/>
    <property type="match status" value="2"/>
</dbReference>
<feature type="region of interest" description="Disordered" evidence="10">
    <location>
        <begin position="749"/>
        <end position="818"/>
    </location>
</feature>
<reference evidence="13 14" key="1">
    <citation type="submission" date="2020-05" db="EMBL/GenBank/DDBJ databases">
        <title>Identification and distribution of gene clusters putatively required for synthesis of sphingolipid metabolism inhibitors in phylogenetically diverse species of the filamentous fungus Fusarium.</title>
        <authorList>
            <person name="Kim H.-S."/>
            <person name="Busman M."/>
            <person name="Brown D.W."/>
            <person name="Divon H."/>
            <person name="Uhlig S."/>
            <person name="Proctor R.H."/>
        </authorList>
    </citation>
    <scope>NUCLEOTIDE SEQUENCE [LARGE SCALE GENOMIC DNA]</scope>
    <source>
        <strain evidence="13 14">NRRL 66235</strain>
    </source>
</reference>
<evidence type="ECO:0000256" key="2">
    <source>
        <dbReference type="ARBA" id="ARBA00022723"/>
    </source>
</evidence>
<keyword evidence="3" id="KW-0677">Repeat</keyword>
<feature type="compositionally biased region" description="Basic and acidic residues" evidence="10">
    <location>
        <begin position="752"/>
        <end position="768"/>
    </location>
</feature>
<evidence type="ECO:0000259" key="12">
    <source>
        <dbReference type="PROSITE" id="PS50157"/>
    </source>
</evidence>
<dbReference type="InterPro" id="IPR001128">
    <property type="entry name" value="Cyt_P450"/>
</dbReference>
<keyword evidence="11" id="KW-0812">Transmembrane</keyword>
<dbReference type="FunFam" id="3.30.160.60:FF:000100">
    <property type="entry name" value="Zinc finger 45-like"/>
    <property type="match status" value="1"/>
</dbReference>
<dbReference type="GO" id="GO:0004497">
    <property type="term" value="F:monooxygenase activity"/>
    <property type="evidence" value="ECO:0007669"/>
    <property type="project" value="UniProtKB-KW"/>
</dbReference>
<dbReference type="GO" id="GO:0020037">
    <property type="term" value="F:heme binding"/>
    <property type="evidence" value="ECO:0007669"/>
    <property type="project" value="InterPro"/>
</dbReference>
<dbReference type="Pfam" id="PF00067">
    <property type="entry name" value="p450"/>
    <property type="match status" value="1"/>
</dbReference>
<dbReference type="InterPro" id="IPR013087">
    <property type="entry name" value="Znf_C2H2_type"/>
</dbReference>
<evidence type="ECO:0000256" key="6">
    <source>
        <dbReference type="ARBA" id="ARBA00023002"/>
    </source>
</evidence>
<organism evidence="13 14">
    <name type="scientific">Fusarium mundagurra</name>
    <dbReference type="NCBI Taxonomy" id="1567541"/>
    <lineage>
        <taxon>Eukaryota</taxon>
        <taxon>Fungi</taxon>
        <taxon>Dikarya</taxon>
        <taxon>Ascomycota</taxon>
        <taxon>Pezizomycotina</taxon>
        <taxon>Sordariomycetes</taxon>
        <taxon>Hypocreomycetidae</taxon>
        <taxon>Hypocreales</taxon>
        <taxon>Nectriaceae</taxon>
        <taxon>Fusarium</taxon>
        <taxon>Fusarium fujikuroi species complex</taxon>
    </lineage>
</organism>
<feature type="compositionally biased region" description="Acidic residues" evidence="10">
    <location>
        <begin position="789"/>
        <end position="801"/>
    </location>
</feature>
<sequence length="1598" mass="179745">MPKFVVIARVVGRDGAIDLWKDRLVELCKVSATEPYGDSYYWGQDVDGEPNTLWGLEGYTHPIGFFIDHVSSDIFKREMALVDKDKLLRTAQGLDSPDYDLHHYDEYAGFLKRDDDVERDSVRSFVVVKHYWAKSEALRNEILDSLAQFAEHLASGSPQVQSALVLKECRDTNMASLWLRFPSEEDWNLWEQSDRRQELVNSVEANCILLTLNDRHQPGTRVAMASPTLTYGLVAAVAALTLYWLLRIGRRDPRMPPGPPTVPILGNMHMIPTTGLGKKFMEWSLQYGKIFSLKIGSGNIIVICDRKAVHELLDKKGSIYSDRPPNIVPLFITRGDHMTMECQSPSWREKRTVVTRNLNPKSLDEKHFRVQETEAVILMNRLLDDPSNFYSYSRLYASSVAAILAWGFRATTLDSFWYKDVSAMIEKWLEAIEPGATPPVDLIPWLWYIPGKWKSRVYKMRDHMDKVWSQARAMVDDRRARGDRRECMIDMKLDEYEKNGWPMSQHAFNNLFGELMEAGADTTANQILTLILALAKYPKFQEKARVEIDAVCGTERAPVFSDFAKMPYVNAIVKEGLRWRPTSDLGLPHTVTKDDYYDGMLIPKGSTIFVGVWAMHHDKDYYGSHDTFDPDRYLSHTKLANEYAVGPDYEKRDKCIPQQHPEQLSNFISTSLWFKPRVSYPILFPQCQPRAFKIMKGCSYCHRTFHKTEHLLRHERSHTGEKPYRCDTCGRGYARSDVLLRHVRYFHPNSDTSRRERRRSDVSTTEKSRQRRQSVLADSINVCSIPPPETEEGSEGETDQQEDNHMRDNGQPQQQEDGSITVDNSMAQFSTSDLDALATVSMLQALHEQPTESAKLALEDSFNNQRPANHSPAIGQHDSELSPMSFSHHMVETTLETATPTLFTSNAEFLSPGVSLSTRANVFRSQNATSSALWGTNETSLTSMSNTDLLHYAGALELLQPNLSHLDFLDFSLGETSPGIRGSQASSNSVDPVSSIPLERFARVAALWPRNRTHSASQIASKVWADVVNYRGDGIFTDVSISQSSPSSTIGTENESRWGMDEEKRQDLIREFGSPSSSVDFLPARLLNLGLTIAFRQPHSLVRFIHQPTFSAKSASNSVVFSLCLLGLAILDSSYVKPFIAHYLPAATEKCCSQLATPSFGPAGSAQLVERLASAALLLMAWSISSPLGTRDAFLSRMLYNQTMNLVKMSGLLMPRPSSFSIDNLLNQANSARLIHDPAQSDDWAWKAWARTESFKRYISSYKFKFADADKPLICISVVQLEMSTSIDLYRSSSAKSWRSCRNSGTSATTEPAIIRMHTPSITLTPLQETSPIGMTGLLSVIWARILQHQYQTRGARDINGDQPTASVDASTETGSNTLRVLGDIYTNYSRFLRYRNPNCIAQWHFLNLNVLANLEIFEMASGRNGAESAYAALQEIANWSQTQHARRACLHAAGIYVAMSRRRANDGVMLHSDMSLFTAALVLGLYVFMMQPNEGHTDADTESFELLNDIDWTTLCDPMSIVENCGDNTASQFIHNGGSISFSGTVCEAGYNAAKMILLEFASLLEEVGKWNAKELCHILRIMSDSLIEVDDRLGGD</sequence>
<accession>A0A8H5YTT1</accession>
<evidence type="ECO:0000256" key="5">
    <source>
        <dbReference type="ARBA" id="ARBA00022833"/>
    </source>
</evidence>
<keyword evidence="2" id="KW-0479">Metal-binding</keyword>
<evidence type="ECO:0000256" key="4">
    <source>
        <dbReference type="ARBA" id="ARBA00022771"/>
    </source>
</evidence>
<evidence type="ECO:0000256" key="8">
    <source>
        <dbReference type="ARBA" id="ARBA00023033"/>
    </source>
</evidence>
<evidence type="ECO:0000256" key="10">
    <source>
        <dbReference type="SAM" id="MobiDB-lite"/>
    </source>
</evidence>
<evidence type="ECO:0000256" key="1">
    <source>
        <dbReference type="ARBA" id="ARBA00010617"/>
    </source>
</evidence>
<dbReference type="GO" id="GO:0008270">
    <property type="term" value="F:zinc ion binding"/>
    <property type="evidence" value="ECO:0007669"/>
    <property type="project" value="UniProtKB-KW"/>
</dbReference>
<proteinExistence type="inferred from homology"/>
<evidence type="ECO:0000256" key="9">
    <source>
        <dbReference type="PROSITE-ProRule" id="PRU00042"/>
    </source>
</evidence>
<feature type="transmembrane region" description="Helical" evidence="11">
    <location>
        <begin position="228"/>
        <end position="246"/>
    </location>
</feature>
<keyword evidence="11" id="KW-0472">Membrane</keyword>
<dbReference type="PROSITE" id="PS50157">
    <property type="entry name" value="ZINC_FINGER_C2H2_2"/>
    <property type="match status" value="2"/>
</dbReference>
<feature type="domain" description="C2H2-type" evidence="12">
    <location>
        <begin position="724"/>
        <end position="752"/>
    </location>
</feature>
<dbReference type="InterPro" id="IPR036396">
    <property type="entry name" value="Cyt_P450_sf"/>
</dbReference>
<dbReference type="SMART" id="SM00355">
    <property type="entry name" value="ZnF_C2H2"/>
    <property type="match status" value="2"/>
</dbReference>
<keyword evidence="4 9" id="KW-0863">Zinc-finger</keyword>
<gene>
    <name evidence="13" type="ORF">FMUND_5078</name>
</gene>
<dbReference type="GO" id="GO:0005506">
    <property type="term" value="F:iron ion binding"/>
    <property type="evidence" value="ECO:0007669"/>
    <property type="project" value="InterPro"/>
</dbReference>
<dbReference type="InterPro" id="IPR002401">
    <property type="entry name" value="Cyt_P450_E_grp-I"/>
</dbReference>